<dbReference type="Gene3D" id="3.30.559.10">
    <property type="entry name" value="Chloramphenicol acetyltransferase-like domain"/>
    <property type="match status" value="1"/>
</dbReference>
<dbReference type="AlphaFoldDB" id="A0A084SHK7"/>
<dbReference type="GO" id="GO:0006633">
    <property type="term" value="P:fatty acid biosynthetic process"/>
    <property type="evidence" value="ECO:0007669"/>
    <property type="project" value="TreeGrafter"/>
</dbReference>
<dbReference type="PANTHER" id="PTHR22754:SF32">
    <property type="entry name" value="DISCO-INTERACTING PROTEIN 2"/>
    <property type="match status" value="1"/>
</dbReference>
<comment type="similarity">
    <text evidence="1">Belongs to the ATP-dependent AMP-binding enzyme family.</text>
</comment>
<name>A0A084SHK7_9BACT</name>
<dbReference type="InterPro" id="IPR020806">
    <property type="entry name" value="PKS_PP-bd"/>
</dbReference>
<dbReference type="SUPFAM" id="SSF47336">
    <property type="entry name" value="ACP-like"/>
    <property type="match status" value="1"/>
</dbReference>
<dbReference type="GO" id="GO:0070566">
    <property type="term" value="F:adenylyltransferase activity"/>
    <property type="evidence" value="ECO:0007669"/>
    <property type="project" value="TreeGrafter"/>
</dbReference>
<dbReference type="SMART" id="SM01294">
    <property type="entry name" value="PKS_PP_betabranch"/>
    <property type="match status" value="1"/>
</dbReference>
<protein>
    <recommendedName>
        <fullName evidence="4">Carrier domain-containing protein</fullName>
    </recommendedName>
</protein>
<evidence type="ECO:0000256" key="1">
    <source>
        <dbReference type="ARBA" id="ARBA00006432"/>
    </source>
</evidence>
<gene>
    <name evidence="5" type="ORF">Q664_44455</name>
</gene>
<dbReference type="Pfam" id="PF00550">
    <property type="entry name" value="PP-binding"/>
    <property type="match status" value="1"/>
</dbReference>
<accession>A0A084SHK7</accession>
<organism evidence="5 6">
    <name type="scientific">Archangium violaceum Cb vi76</name>
    <dbReference type="NCBI Taxonomy" id="1406225"/>
    <lineage>
        <taxon>Bacteria</taxon>
        <taxon>Pseudomonadati</taxon>
        <taxon>Myxococcota</taxon>
        <taxon>Myxococcia</taxon>
        <taxon>Myxococcales</taxon>
        <taxon>Cystobacterineae</taxon>
        <taxon>Archangiaceae</taxon>
        <taxon>Archangium</taxon>
    </lineage>
</organism>
<dbReference type="EMBL" id="JPMI01000314">
    <property type="protein sequence ID" value="KFA87942.1"/>
    <property type="molecule type" value="Genomic_DNA"/>
</dbReference>
<dbReference type="Gene3D" id="3.40.50.12780">
    <property type="entry name" value="N-terminal domain of ligase-like"/>
    <property type="match status" value="1"/>
</dbReference>
<dbReference type="Gene3D" id="3.30.300.30">
    <property type="match status" value="1"/>
</dbReference>
<dbReference type="InterPro" id="IPR023213">
    <property type="entry name" value="CAT-like_dom_sf"/>
</dbReference>
<dbReference type="SUPFAM" id="SSF52777">
    <property type="entry name" value="CoA-dependent acyltransferases"/>
    <property type="match status" value="2"/>
</dbReference>
<dbReference type="GO" id="GO:0031177">
    <property type="term" value="F:phosphopantetheine binding"/>
    <property type="evidence" value="ECO:0007669"/>
    <property type="project" value="InterPro"/>
</dbReference>
<dbReference type="PANTHER" id="PTHR22754">
    <property type="entry name" value="DISCO-INTERACTING PROTEIN 2 DIP2 -RELATED"/>
    <property type="match status" value="1"/>
</dbReference>
<proteinExistence type="inferred from homology"/>
<dbReference type="Proteomes" id="UP000028547">
    <property type="component" value="Unassembled WGS sequence"/>
</dbReference>
<dbReference type="CDD" id="cd19531">
    <property type="entry name" value="LCL_NRPS-like"/>
    <property type="match status" value="1"/>
</dbReference>
<reference evidence="5 6" key="1">
    <citation type="submission" date="2014-07" db="EMBL/GenBank/DDBJ databases">
        <title>Draft Genome Sequence of Gephyronic Acid Producer, Cystobacter violaceus Strain Cb vi76.</title>
        <authorList>
            <person name="Stevens D.C."/>
            <person name="Young J."/>
            <person name="Carmichael R."/>
            <person name="Tan J."/>
            <person name="Taylor R.E."/>
        </authorList>
    </citation>
    <scope>NUCLEOTIDE SEQUENCE [LARGE SCALE GENOMIC DNA]</scope>
    <source>
        <strain evidence="5 6">Cb vi76</strain>
    </source>
</reference>
<evidence type="ECO:0000313" key="5">
    <source>
        <dbReference type="EMBL" id="KFA87942.1"/>
    </source>
</evidence>
<dbReference type="Pfam" id="PF23024">
    <property type="entry name" value="AMP-dom_DIP2-like"/>
    <property type="match status" value="1"/>
</dbReference>
<evidence type="ECO:0000313" key="6">
    <source>
        <dbReference type="Proteomes" id="UP000028547"/>
    </source>
</evidence>
<dbReference type="FunFam" id="3.30.559.10:FF:000012">
    <property type="entry name" value="Non-ribosomal peptide synthetase"/>
    <property type="match status" value="1"/>
</dbReference>
<dbReference type="Pfam" id="PF00501">
    <property type="entry name" value="AMP-binding"/>
    <property type="match status" value="1"/>
</dbReference>
<dbReference type="InterPro" id="IPR025110">
    <property type="entry name" value="AMP-bd_C"/>
</dbReference>
<dbReference type="SUPFAM" id="SSF56801">
    <property type="entry name" value="Acetyl-CoA synthetase-like"/>
    <property type="match status" value="1"/>
</dbReference>
<feature type="non-terminal residue" evidence="5">
    <location>
        <position position="1"/>
    </location>
</feature>
<evidence type="ECO:0000259" key="4">
    <source>
        <dbReference type="PROSITE" id="PS50075"/>
    </source>
</evidence>
<dbReference type="InterPro" id="IPR009081">
    <property type="entry name" value="PP-bd_ACP"/>
</dbReference>
<dbReference type="InterPro" id="IPR001242">
    <property type="entry name" value="Condensation_dom"/>
</dbReference>
<comment type="caution">
    <text evidence="5">The sequence shown here is derived from an EMBL/GenBank/DDBJ whole genome shotgun (WGS) entry which is preliminary data.</text>
</comment>
<dbReference type="InterPro" id="IPR042099">
    <property type="entry name" value="ANL_N_sf"/>
</dbReference>
<dbReference type="Pfam" id="PF00668">
    <property type="entry name" value="Condensation"/>
    <property type="match status" value="1"/>
</dbReference>
<dbReference type="InterPro" id="IPR036736">
    <property type="entry name" value="ACP-like_sf"/>
</dbReference>
<dbReference type="InterPro" id="IPR000873">
    <property type="entry name" value="AMP-dep_synth/lig_dom"/>
</dbReference>
<feature type="domain" description="Carrier" evidence="4">
    <location>
        <begin position="358"/>
        <end position="435"/>
    </location>
</feature>
<dbReference type="GO" id="GO:0005886">
    <property type="term" value="C:plasma membrane"/>
    <property type="evidence" value="ECO:0007669"/>
    <property type="project" value="TreeGrafter"/>
</dbReference>
<dbReference type="Gene3D" id="1.10.1200.10">
    <property type="entry name" value="ACP-like"/>
    <property type="match status" value="1"/>
</dbReference>
<keyword evidence="2" id="KW-0596">Phosphopantetheine</keyword>
<dbReference type="InterPro" id="IPR045851">
    <property type="entry name" value="AMP-bd_C_sf"/>
</dbReference>
<keyword evidence="3" id="KW-0597">Phosphoprotein</keyword>
<dbReference type="RefSeq" id="WP_043410467.1">
    <property type="nucleotide sequence ID" value="NZ_JPMI01000314.1"/>
</dbReference>
<feature type="non-terminal residue" evidence="5">
    <location>
        <position position="884"/>
    </location>
</feature>
<dbReference type="Gene3D" id="3.30.559.30">
    <property type="entry name" value="Nonribosomal peptide synthetase, condensation domain"/>
    <property type="match status" value="1"/>
</dbReference>
<dbReference type="SMART" id="SM00823">
    <property type="entry name" value="PKS_PP"/>
    <property type="match status" value="1"/>
</dbReference>
<dbReference type="PROSITE" id="PS50075">
    <property type="entry name" value="CARRIER"/>
    <property type="match status" value="1"/>
</dbReference>
<sequence length="884" mass="97891">PLRWLEEVSRTRGTISGGPNFAFDLCVRKTTEAERASLDLSHWEVAFCGAEPIRADTLERFAQAFSVSGFRRQAFYPCYGLAEGTLIVSGGEVGALPQQQALDVQRLREGRAVAVEAEQARSQVLVGCGLALAEQEVLVVHPETFSRCSRGEVGEVWVKGPSVAQGYWRRPEDTQRDFLAHTADGAGPFLRTGDLGFLRQDGQLFVTGRLKDLLIIRGRNHHPQDVELTAEQATPALRPGCGAAFSVEVEGEEQLVLVYERDTRRQQEESVESVAHTLRQRIAEQHELRLHALTLLAPGSLPKTSSGKIQRRAARAAFLAGELQEVAAWREQAQEVTGAMSVSAAQAEATPETEARPESPEALEAWLRTRFARRLRMQPEQLDVHEPLTRYGLDSLAAVEFSHEVEKGLGLSLPMEVVLSGPSLAQLVERLSSQAPRASSSLLLSRASASETNEEDSLPSFAQSRLWFLEQLAQGETHELIPAAVRLQGPLDTRALELGLAEVVRRHDSLRTTFLSEAGQPRRVVHSELPSELRHVDLSSLPAEQRDAEVRRIAFEDTRRPFDLAQGPLLRTSLLRLSDSEHVLVLVMHHIISDGGSMGVLLREMASLYEAFSQGRPSPLPSLPLQYGDYSRWQRQWLEGDVLQRGLSYWKQQLSGAPSVLELPTDKPRPSVRSQRGASLPVRLSPERWEALKALARAEGSTPFMLLQAAFQALLFRYSGQVDFCLGTPVSGRPRPELDGLIGFFVNTLVLRARLDGNPSFRQLLQRVRETTLSAYAHQDMPFERLVEELRPSRDLSSTPLFQVMLALQPHPLSSASLPGLRLHSLELESHVARFDLELSLFESDAGLSGTLGFSSELFEPSTASRMVGHLDVLLQAIVSRPEA</sequence>
<evidence type="ECO:0000256" key="2">
    <source>
        <dbReference type="ARBA" id="ARBA00022450"/>
    </source>
</evidence>
<evidence type="ECO:0000256" key="3">
    <source>
        <dbReference type="ARBA" id="ARBA00022553"/>
    </source>
</evidence>